<dbReference type="InterPro" id="IPR031304">
    <property type="entry name" value="SLT_2"/>
</dbReference>
<name>A0ABP3RND0_9ACTN</name>
<feature type="region of interest" description="Disordered" evidence="1">
    <location>
        <begin position="34"/>
        <end position="89"/>
    </location>
</feature>
<gene>
    <name evidence="4" type="ORF">GCM10010394_45700</name>
</gene>
<dbReference type="SUPFAM" id="SSF49373">
    <property type="entry name" value="Invasin/intimin cell-adhesion fragments"/>
    <property type="match status" value="1"/>
</dbReference>
<dbReference type="InterPro" id="IPR013783">
    <property type="entry name" value="Ig-like_fold"/>
</dbReference>
<dbReference type="InterPro" id="IPR008964">
    <property type="entry name" value="Invasin/intimin_cell_adhesion"/>
</dbReference>
<feature type="region of interest" description="Disordered" evidence="1">
    <location>
        <begin position="260"/>
        <end position="336"/>
    </location>
</feature>
<evidence type="ECO:0000256" key="1">
    <source>
        <dbReference type="SAM" id="MobiDB-lite"/>
    </source>
</evidence>
<sequence length="564" mass="57946">MAPQIGRRLRKGATTTAVAAAAVAALSASQGPGVLANGPAGEHAASGTPTPPPGAPASGNSPYYTDLPPLVSPNPPGTPATGSPVLGADDQGIPATILDAYKKAEAEVARDRAACHLPWQILAAIGKVESGQANGGRVDANGTTLSPILGPVLNGVGFANITDTDHGLYDSDTVHDRAVGPMQFIPSTWATSGRDGNGDGRKDPNNIYDASLATAYYLCGNRDLAVQDDLDKAVLSYNHSQEYLTTVLRWFEYYKRGSHEVPNGTGVQPGTRSDVPAQRPVRTAPTPAPHPTTPSPTPKPTPSKPGPTPTHPEPSKPTPSKPSSPKPLPSKKASTFEDAGTAPLTATAGSSFAGQAKVRVLDQLGRPLSKATVRFQVTGATDARFPGGATQVTVATGADGRATAPALQAGEQTGSFTVQATVVGSALPELKWTATVDARQADTLTRTDTKELTAAPGAEFANYVEVKATRKGAVVPGIAVAAAMIVTPEAPAAGTPSADTKVNDKGPYFKDAKGNPIRSLKDLKTDANGVLRLPKIYADGQTGTFVLRLTTPGGATLDLQLKVA</sequence>
<keyword evidence="5" id="KW-1185">Reference proteome</keyword>
<evidence type="ECO:0000256" key="2">
    <source>
        <dbReference type="SAM" id="SignalP"/>
    </source>
</evidence>
<dbReference type="EMBL" id="BAAACA010000031">
    <property type="protein sequence ID" value="GAA0610675.1"/>
    <property type="molecule type" value="Genomic_DNA"/>
</dbReference>
<accession>A0ABP3RND0</accession>
<keyword evidence="2" id="KW-0732">Signal</keyword>
<evidence type="ECO:0000259" key="3">
    <source>
        <dbReference type="Pfam" id="PF13406"/>
    </source>
</evidence>
<dbReference type="SUPFAM" id="SSF53955">
    <property type="entry name" value="Lysozyme-like"/>
    <property type="match status" value="1"/>
</dbReference>
<dbReference type="InterPro" id="IPR043426">
    <property type="entry name" value="MltB-like"/>
</dbReference>
<dbReference type="PANTHER" id="PTHR30163">
    <property type="entry name" value="MEMBRANE-BOUND LYTIC MUREIN TRANSGLYCOSYLASE B"/>
    <property type="match status" value="1"/>
</dbReference>
<evidence type="ECO:0000313" key="4">
    <source>
        <dbReference type="EMBL" id="GAA0610675.1"/>
    </source>
</evidence>
<organism evidence="4 5">
    <name type="scientific">Streptomyces crystallinus</name>
    <dbReference type="NCBI Taxonomy" id="68191"/>
    <lineage>
        <taxon>Bacteria</taxon>
        <taxon>Bacillati</taxon>
        <taxon>Actinomycetota</taxon>
        <taxon>Actinomycetes</taxon>
        <taxon>Kitasatosporales</taxon>
        <taxon>Streptomycetaceae</taxon>
        <taxon>Streptomyces</taxon>
    </lineage>
</organism>
<dbReference type="Proteomes" id="UP001500668">
    <property type="component" value="Unassembled WGS sequence"/>
</dbReference>
<feature type="chain" id="PRO_5045785698" evidence="2">
    <location>
        <begin position="37"/>
        <end position="564"/>
    </location>
</feature>
<evidence type="ECO:0000313" key="5">
    <source>
        <dbReference type="Proteomes" id="UP001500668"/>
    </source>
</evidence>
<dbReference type="Gene3D" id="1.10.530.10">
    <property type="match status" value="1"/>
</dbReference>
<dbReference type="PRINTS" id="PR01217">
    <property type="entry name" value="PRICHEXTENSN"/>
</dbReference>
<proteinExistence type="predicted"/>
<dbReference type="PANTHER" id="PTHR30163:SF8">
    <property type="entry name" value="LYTIC MUREIN TRANSGLYCOSYLASE"/>
    <property type="match status" value="1"/>
</dbReference>
<dbReference type="Pfam" id="PF13406">
    <property type="entry name" value="SLT_2"/>
    <property type="match status" value="1"/>
</dbReference>
<dbReference type="CDD" id="cd13399">
    <property type="entry name" value="Slt35-like"/>
    <property type="match status" value="1"/>
</dbReference>
<reference evidence="5" key="1">
    <citation type="journal article" date="2019" name="Int. J. Syst. Evol. Microbiol.">
        <title>The Global Catalogue of Microorganisms (GCM) 10K type strain sequencing project: providing services to taxonomists for standard genome sequencing and annotation.</title>
        <authorList>
            <consortium name="The Broad Institute Genomics Platform"/>
            <consortium name="The Broad Institute Genome Sequencing Center for Infectious Disease"/>
            <person name="Wu L."/>
            <person name="Ma J."/>
        </authorList>
    </citation>
    <scope>NUCLEOTIDE SEQUENCE [LARGE SCALE GENOMIC DNA]</scope>
    <source>
        <strain evidence="5">JCM 5067</strain>
    </source>
</reference>
<protein>
    <submittedName>
        <fullName evidence="4">Lytic transglycosylase domain-containing protein</fullName>
    </submittedName>
</protein>
<dbReference type="RefSeq" id="WP_344076032.1">
    <property type="nucleotide sequence ID" value="NZ_BAAACA010000031.1"/>
</dbReference>
<comment type="caution">
    <text evidence="4">The sequence shown here is derived from an EMBL/GenBank/DDBJ whole genome shotgun (WGS) entry which is preliminary data.</text>
</comment>
<feature type="compositionally biased region" description="Pro residues" evidence="1">
    <location>
        <begin position="286"/>
        <end position="328"/>
    </location>
</feature>
<dbReference type="InterPro" id="IPR023346">
    <property type="entry name" value="Lysozyme-like_dom_sf"/>
</dbReference>
<dbReference type="Gene3D" id="2.60.40.10">
    <property type="entry name" value="Immunoglobulins"/>
    <property type="match status" value="1"/>
</dbReference>
<feature type="signal peptide" evidence="2">
    <location>
        <begin position="1"/>
        <end position="36"/>
    </location>
</feature>
<feature type="domain" description="Transglycosylase SLT" evidence="3">
    <location>
        <begin position="178"/>
        <end position="218"/>
    </location>
</feature>